<keyword evidence="5" id="KW-0460">Magnesium</keyword>
<dbReference type="PANTHER" id="PTHR23407">
    <property type="entry name" value="ATPASE INHIBITOR/5-FORMYLTETRAHYDROFOLATE CYCLO-LIGASE"/>
    <property type="match status" value="1"/>
</dbReference>
<keyword evidence="3 4" id="KW-0067">ATP-binding</keyword>
<feature type="binding site" evidence="4">
    <location>
        <begin position="133"/>
        <end position="141"/>
    </location>
    <ligand>
        <name>ATP</name>
        <dbReference type="ChEBI" id="CHEBI:30616"/>
    </ligand>
</feature>
<evidence type="ECO:0000256" key="2">
    <source>
        <dbReference type="ARBA" id="ARBA00022741"/>
    </source>
</evidence>
<dbReference type="GO" id="GO:0046872">
    <property type="term" value="F:metal ion binding"/>
    <property type="evidence" value="ECO:0007669"/>
    <property type="project" value="UniProtKB-KW"/>
</dbReference>
<dbReference type="GO" id="GO:0009396">
    <property type="term" value="P:folic acid-containing compound biosynthetic process"/>
    <property type="evidence" value="ECO:0007669"/>
    <property type="project" value="TreeGrafter"/>
</dbReference>
<evidence type="ECO:0000313" key="7">
    <source>
        <dbReference type="Proteomes" id="UP000476332"/>
    </source>
</evidence>
<feature type="binding site" evidence="4">
    <location>
        <position position="60"/>
    </location>
    <ligand>
        <name>substrate</name>
    </ligand>
</feature>
<dbReference type="Pfam" id="PF01812">
    <property type="entry name" value="5-FTHF_cyc-lig"/>
    <property type="match status" value="1"/>
</dbReference>
<keyword evidence="5" id="KW-0479">Metal-binding</keyword>
<evidence type="ECO:0000256" key="3">
    <source>
        <dbReference type="ARBA" id="ARBA00022840"/>
    </source>
</evidence>
<proteinExistence type="inferred from homology"/>
<dbReference type="EC" id="6.3.3.2" evidence="5"/>
<dbReference type="AlphaFoldDB" id="A0A6L9MI90"/>
<dbReference type="Gene3D" id="3.40.50.10420">
    <property type="entry name" value="NagB/RpiA/CoA transferase-like"/>
    <property type="match status" value="1"/>
</dbReference>
<evidence type="ECO:0000256" key="4">
    <source>
        <dbReference type="PIRSR" id="PIRSR006806-1"/>
    </source>
</evidence>
<sequence length="201" mass="21326">MRDEIRNQKAELRRAALARRDAMTTEARIEASLAVADHVAASVDVTPGMAVSGFLPIRSEIDIRPLMMMLADRGARLCVPAIVEGKLVFRQLVRGAPLEPQGFGTYAPGPDAAILDPELMLVPLAAFDRSGGRVGYGRGYYDGAIASLREKGVDPRLVGIAFAVQEVGEVPMEPHDIFMDSVVTEAGVAAQAADASGRAAP</sequence>
<name>A0A6L9MI90_9HYPH</name>
<dbReference type="InterPro" id="IPR037171">
    <property type="entry name" value="NagB/RpiA_transferase-like"/>
</dbReference>
<dbReference type="PIRSF" id="PIRSF006806">
    <property type="entry name" value="FTHF_cligase"/>
    <property type="match status" value="1"/>
</dbReference>
<comment type="similarity">
    <text evidence="1 5">Belongs to the 5-formyltetrahydrofolate cyclo-ligase family.</text>
</comment>
<dbReference type="EMBL" id="JAAAMJ010000006">
    <property type="protein sequence ID" value="NDV87190.1"/>
    <property type="molecule type" value="Genomic_DNA"/>
</dbReference>
<keyword evidence="2 4" id="KW-0547">Nucleotide-binding</keyword>
<dbReference type="InterPro" id="IPR024185">
    <property type="entry name" value="FTHF_cligase-like_sf"/>
</dbReference>
<feature type="binding site" evidence="4">
    <location>
        <position position="55"/>
    </location>
    <ligand>
        <name>substrate</name>
    </ligand>
</feature>
<accession>A0A6L9MI90</accession>
<dbReference type="GO" id="GO:0035999">
    <property type="term" value="P:tetrahydrofolate interconversion"/>
    <property type="evidence" value="ECO:0007669"/>
    <property type="project" value="TreeGrafter"/>
</dbReference>
<organism evidence="6 7">
    <name type="scientific">Aurantimonas aggregata</name>
    <dbReference type="NCBI Taxonomy" id="2047720"/>
    <lineage>
        <taxon>Bacteria</taxon>
        <taxon>Pseudomonadati</taxon>
        <taxon>Pseudomonadota</taxon>
        <taxon>Alphaproteobacteria</taxon>
        <taxon>Hyphomicrobiales</taxon>
        <taxon>Aurantimonadaceae</taxon>
        <taxon>Aurantimonas</taxon>
    </lineage>
</organism>
<dbReference type="RefSeq" id="WP_163043931.1">
    <property type="nucleotide sequence ID" value="NZ_JAAAMJ010000006.1"/>
</dbReference>
<feature type="binding site" evidence="4">
    <location>
        <begin position="9"/>
        <end position="13"/>
    </location>
    <ligand>
        <name>ATP</name>
        <dbReference type="ChEBI" id="CHEBI:30616"/>
    </ligand>
</feature>
<evidence type="ECO:0000256" key="1">
    <source>
        <dbReference type="ARBA" id="ARBA00010638"/>
    </source>
</evidence>
<dbReference type="NCBIfam" id="TIGR02727">
    <property type="entry name" value="MTHFS_bact"/>
    <property type="match status" value="1"/>
</dbReference>
<reference evidence="6 7" key="1">
    <citation type="submission" date="2020-01" db="EMBL/GenBank/DDBJ databases">
        <title>Genomes of bacteria type strains.</title>
        <authorList>
            <person name="Chen J."/>
            <person name="Zhu S."/>
            <person name="Chen J."/>
        </authorList>
    </citation>
    <scope>NUCLEOTIDE SEQUENCE [LARGE SCALE GENOMIC DNA]</scope>
    <source>
        <strain evidence="6 7">KCTC 52919</strain>
    </source>
</reference>
<comment type="catalytic activity">
    <reaction evidence="5">
        <text>(6S)-5-formyl-5,6,7,8-tetrahydrofolate + ATP = (6R)-5,10-methenyltetrahydrofolate + ADP + phosphate</text>
        <dbReference type="Rhea" id="RHEA:10488"/>
        <dbReference type="ChEBI" id="CHEBI:30616"/>
        <dbReference type="ChEBI" id="CHEBI:43474"/>
        <dbReference type="ChEBI" id="CHEBI:57455"/>
        <dbReference type="ChEBI" id="CHEBI:57457"/>
        <dbReference type="ChEBI" id="CHEBI:456216"/>
        <dbReference type="EC" id="6.3.3.2"/>
    </reaction>
</comment>
<keyword evidence="7" id="KW-1185">Reference proteome</keyword>
<evidence type="ECO:0000313" key="6">
    <source>
        <dbReference type="EMBL" id="NDV87190.1"/>
    </source>
</evidence>
<dbReference type="PANTHER" id="PTHR23407:SF1">
    <property type="entry name" value="5-FORMYLTETRAHYDROFOLATE CYCLO-LIGASE"/>
    <property type="match status" value="1"/>
</dbReference>
<comment type="cofactor">
    <cofactor evidence="5">
        <name>Mg(2+)</name>
        <dbReference type="ChEBI" id="CHEBI:18420"/>
    </cofactor>
</comment>
<evidence type="ECO:0000256" key="5">
    <source>
        <dbReference type="RuleBase" id="RU361279"/>
    </source>
</evidence>
<dbReference type="InterPro" id="IPR002698">
    <property type="entry name" value="FTHF_cligase"/>
</dbReference>
<comment type="caution">
    <text evidence="6">The sequence shown here is derived from an EMBL/GenBank/DDBJ whole genome shotgun (WGS) entry which is preliminary data.</text>
</comment>
<dbReference type="GO" id="GO:0030272">
    <property type="term" value="F:5-formyltetrahydrofolate cyclo-ligase activity"/>
    <property type="evidence" value="ECO:0007669"/>
    <property type="project" value="UniProtKB-EC"/>
</dbReference>
<dbReference type="GO" id="GO:0005524">
    <property type="term" value="F:ATP binding"/>
    <property type="evidence" value="ECO:0007669"/>
    <property type="project" value="UniProtKB-KW"/>
</dbReference>
<protein>
    <recommendedName>
        <fullName evidence="5">5-formyltetrahydrofolate cyclo-ligase</fullName>
        <ecNumber evidence="5">6.3.3.2</ecNumber>
    </recommendedName>
</protein>
<dbReference type="SUPFAM" id="SSF100950">
    <property type="entry name" value="NagB/RpiA/CoA transferase-like"/>
    <property type="match status" value="1"/>
</dbReference>
<keyword evidence="6" id="KW-0436">Ligase</keyword>
<gene>
    <name evidence="6" type="ORF">GTW51_10805</name>
</gene>
<dbReference type="Proteomes" id="UP000476332">
    <property type="component" value="Unassembled WGS sequence"/>
</dbReference>